<accession>A0A8H6HHG8</accession>
<feature type="compositionally biased region" description="Polar residues" evidence="1">
    <location>
        <begin position="357"/>
        <end position="367"/>
    </location>
</feature>
<sequence length="475" mass="51359">MARPPASAPKDPSNKRKCTPTTSTIPKPPTTTLTPAHFARLSAIWALDRRIPTPASRAAWAAARSLYPEKVHKWWYRCRARAKKMEIEIPEGSYEMEVGDVEAEEEEERMAREEREERVKKELEEDVEMKKGEEKAQEGTQGKDDTVNVAIPPQTSSVPTLLPLRQVLMEVDEAMETSGHGVEGILAPSPITPSPPATLHSSPMPTSSPLTLSQCFLPPSSPFTSPPPRSAPSPPGSPPPPPDLPRLTRASKRLYIHALEPVPASKPAPLDDDGKCTLTSKASAVSSHTTPVEPLTERRASQIENALCRCEFLTDSAFLPVFSSLHQLASNLRPVALLDVKPTSRKPKKPAHRPAKTTITGPKTSNPSRKRPPRVLPQTTSHSSLPLSRSSKAPSSPPLANTEIDDPMPTPADLERALYEGITFTPCFDISLSAVPFLFGLDACAFQFGGASNSGSLDSGTAVVNASWADTIGIE</sequence>
<evidence type="ECO:0000256" key="1">
    <source>
        <dbReference type="SAM" id="MobiDB-lite"/>
    </source>
</evidence>
<protein>
    <submittedName>
        <fullName evidence="2">Uncharacterized protein</fullName>
    </submittedName>
</protein>
<dbReference type="Proteomes" id="UP000521943">
    <property type="component" value="Unassembled WGS sequence"/>
</dbReference>
<feature type="region of interest" description="Disordered" evidence="1">
    <location>
        <begin position="1"/>
        <end position="33"/>
    </location>
</feature>
<dbReference type="OrthoDB" id="3121242at2759"/>
<dbReference type="EMBL" id="JACGCI010000098">
    <property type="protein sequence ID" value="KAF6745831.1"/>
    <property type="molecule type" value="Genomic_DNA"/>
</dbReference>
<feature type="compositionally biased region" description="Low complexity" evidence="1">
    <location>
        <begin position="19"/>
        <end position="33"/>
    </location>
</feature>
<feature type="region of interest" description="Disordered" evidence="1">
    <location>
        <begin position="261"/>
        <end position="295"/>
    </location>
</feature>
<name>A0A8H6HHG8_9AGAR</name>
<feature type="compositionally biased region" description="Low complexity" evidence="1">
    <location>
        <begin position="197"/>
        <end position="213"/>
    </location>
</feature>
<dbReference type="AlphaFoldDB" id="A0A8H6HHG8"/>
<feature type="region of interest" description="Disordered" evidence="1">
    <location>
        <begin position="99"/>
        <end position="154"/>
    </location>
</feature>
<feature type="compositionally biased region" description="Basic and acidic residues" evidence="1">
    <location>
        <begin position="109"/>
        <end position="146"/>
    </location>
</feature>
<feature type="compositionally biased region" description="Pro residues" evidence="1">
    <location>
        <begin position="219"/>
        <end position="244"/>
    </location>
</feature>
<feature type="compositionally biased region" description="Basic residues" evidence="1">
    <location>
        <begin position="343"/>
        <end position="355"/>
    </location>
</feature>
<feature type="compositionally biased region" description="Low complexity" evidence="1">
    <location>
        <begin position="381"/>
        <end position="394"/>
    </location>
</feature>
<evidence type="ECO:0000313" key="2">
    <source>
        <dbReference type="EMBL" id="KAF6745831.1"/>
    </source>
</evidence>
<feature type="region of interest" description="Disordered" evidence="1">
    <location>
        <begin position="340"/>
        <end position="411"/>
    </location>
</feature>
<keyword evidence="3" id="KW-1185">Reference proteome</keyword>
<feature type="compositionally biased region" description="Acidic residues" evidence="1">
    <location>
        <begin position="99"/>
        <end position="108"/>
    </location>
</feature>
<feature type="compositionally biased region" description="Polar residues" evidence="1">
    <location>
        <begin position="277"/>
        <end position="290"/>
    </location>
</feature>
<gene>
    <name evidence="2" type="ORF">DFP72DRAFT_1153217</name>
</gene>
<dbReference type="InterPro" id="IPR009057">
    <property type="entry name" value="Homeodomain-like_sf"/>
</dbReference>
<organism evidence="2 3">
    <name type="scientific">Ephemerocybe angulata</name>
    <dbReference type="NCBI Taxonomy" id="980116"/>
    <lineage>
        <taxon>Eukaryota</taxon>
        <taxon>Fungi</taxon>
        <taxon>Dikarya</taxon>
        <taxon>Basidiomycota</taxon>
        <taxon>Agaricomycotina</taxon>
        <taxon>Agaricomycetes</taxon>
        <taxon>Agaricomycetidae</taxon>
        <taxon>Agaricales</taxon>
        <taxon>Agaricineae</taxon>
        <taxon>Psathyrellaceae</taxon>
        <taxon>Ephemerocybe</taxon>
    </lineage>
</organism>
<evidence type="ECO:0000313" key="3">
    <source>
        <dbReference type="Proteomes" id="UP000521943"/>
    </source>
</evidence>
<feature type="region of interest" description="Disordered" evidence="1">
    <location>
        <begin position="181"/>
        <end position="247"/>
    </location>
</feature>
<reference evidence="2 3" key="1">
    <citation type="submission" date="2020-07" db="EMBL/GenBank/DDBJ databases">
        <title>Comparative genomics of pyrophilous fungi reveals a link between fire events and developmental genes.</title>
        <authorList>
            <consortium name="DOE Joint Genome Institute"/>
            <person name="Steindorff A.S."/>
            <person name="Carver A."/>
            <person name="Calhoun S."/>
            <person name="Stillman K."/>
            <person name="Liu H."/>
            <person name="Lipzen A."/>
            <person name="Pangilinan J."/>
            <person name="Labutti K."/>
            <person name="Bruns T.D."/>
            <person name="Grigoriev I.V."/>
        </authorList>
    </citation>
    <scope>NUCLEOTIDE SEQUENCE [LARGE SCALE GENOMIC DNA]</scope>
    <source>
        <strain evidence="2 3">CBS 144469</strain>
    </source>
</reference>
<comment type="caution">
    <text evidence="2">The sequence shown here is derived from an EMBL/GenBank/DDBJ whole genome shotgun (WGS) entry which is preliminary data.</text>
</comment>
<dbReference type="SUPFAM" id="SSF46689">
    <property type="entry name" value="Homeodomain-like"/>
    <property type="match status" value="1"/>
</dbReference>
<proteinExistence type="predicted"/>